<dbReference type="FunFam" id="3.40.640.10:FF:000066">
    <property type="entry name" value="Aspartate aminotransferase"/>
    <property type="match status" value="1"/>
</dbReference>
<evidence type="ECO:0000256" key="6">
    <source>
        <dbReference type="ARBA" id="ARBA00022898"/>
    </source>
</evidence>
<sequence>MSRFACVEAAPPVEIFALNKAYKEDTFPDKVDLGIGAYRTDEGKPWVLPVVKKTEKAIANDETLNHEYLGQLGLESFSQAASKMLLGADNPVFKDGKVLGVQTLSGTGALRLGADFLSHCLKSKDFYMSAPTWPNHRKVFLDAGFATCHTYRYWNAAERNLDFKGMIEDLENAPEDSVIILHACAHNPTGVDPTRDQWKEIADLMERKKLLPFFDCAYQGFATGDLVTDSWAVCYFVSRGFEVVCAQSFAKNFGLYNERAGNLTMVVSDPSVLTNCRAQITLLVRGNYSNPPCHGALIVSKVLNDSQLFSEWQGHIKEMSGRIIKMRAALKAKLEELGTPGTWDHIVSQIGMFSYTGLSPKQVKFLVEQRHIYLPKDARISICGLNSKNIDYVAKAIHEAVTTVKEN</sequence>
<dbReference type="PROSITE" id="PS00105">
    <property type="entry name" value="AA_TRANSFER_CLASS_1"/>
    <property type="match status" value="1"/>
</dbReference>
<keyword evidence="10" id="KW-1185">Reference proteome</keyword>
<dbReference type="AlphaFoldDB" id="A0A8X6XHP3"/>
<keyword evidence="6" id="KW-0663">Pyridoxal phosphate</keyword>
<comment type="miscellaneous">
    <text evidence="7">In eukaryotes there are cytoplasmic, mitochondrial and chloroplastic isozymes.</text>
</comment>
<protein>
    <recommendedName>
        <fullName evidence="7">Aspartate aminotransferase</fullName>
        <ecNumber evidence="7">2.6.1.1</ecNumber>
    </recommendedName>
</protein>
<evidence type="ECO:0000256" key="4">
    <source>
        <dbReference type="ARBA" id="ARBA00022576"/>
    </source>
</evidence>
<dbReference type="EC" id="2.6.1.1" evidence="7"/>
<dbReference type="GO" id="GO:0006532">
    <property type="term" value="P:aspartate biosynthetic process"/>
    <property type="evidence" value="ECO:0007669"/>
    <property type="project" value="TreeGrafter"/>
</dbReference>
<dbReference type="Pfam" id="PF00155">
    <property type="entry name" value="Aminotran_1_2"/>
    <property type="match status" value="1"/>
</dbReference>
<evidence type="ECO:0000256" key="1">
    <source>
        <dbReference type="ARBA" id="ARBA00001933"/>
    </source>
</evidence>
<comment type="similarity">
    <text evidence="2">Belongs to the class-I pyridoxal-phosphate-dependent aminotransferase family.</text>
</comment>
<dbReference type="Proteomes" id="UP000886998">
    <property type="component" value="Unassembled WGS sequence"/>
</dbReference>
<proteinExistence type="inferred from homology"/>
<dbReference type="GO" id="GO:0005829">
    <property type="term" value="C:cytosol"/>
    <property type="evidence" value="ECO:0007669"/>
    <property type="project" value="TreeGrafter"/>
</dbReference>
<dbReference type="InterPro" id="IPR000796">
    <property type="entry name" value="Asp_trans"/>
</dbReference>
<comment type="caution">
    <text evidence="9">The sequence shown here is derived from an EMBL/GenBank/DDBJ whole genome shotgun (WGS) entry which is preliminary data.</text>
</comment>
<evidence type="ECO:0000256" key="2">
    <source>
        <dbReference type="ARBA" id="ARBA00007441"/>
    </source>
</evidence>
<evidence type="ECO:0000259" key="8">
    <source>
        <dbReference type="Pfam" id="PF00155"/>
    </source>
</evidence>
<keyword evidence="4 7" id="KW-0032">Aminotransferase</keyword>
<accession>A0A8X6XHP3</accession>
<organism evidence="9 10">
    <name type="scientific">Trichonephila inaurata madagascariensis</name>
    <dbReference type="NCBI Taxonomy" id="2747483"/>
    <lineage>
        <taxon>Eukaryota</taxon>
        <taxon>Metazoa</taxon>
        <taxon>Ecdysozoa</taxon>
        <taxon>Arthropoda</taxon>
        <taxon>Chelicerata</taxon>
        <taxon>Arachnida</taxon>
        <taxon>Araneae</taxon>
        <taxon>Araneomorphae</taxon>
        <taxon>Entelegynae</taxon>
        <taxon>Araneoidea</taxon>
        <taxon>Nephilidae</taxon>
        <taxon>Trichonephila</taxon>
        <taxon>Trichonephila inaurata</taxon>
    </lineage>
</organism>
<dbReference type="GO" id="GO:0030170">
    <property type="term" value="F:pyridoxal phosphate binding"/>
    <property type="evidence" value="ECO:0007669"/>
    <property type="project" value="InterPro"/>
</dbReference>
<evidence type="ECO:0000256" key="3">
    <source>
        <dbReference type="ARBA" id="ARBA00011738"/>
    </source>
</evidence>
<dbReference type="PANTHER" id="PTHR11879:SF55">
    <property type="entry name" value="GLUTAMATE OXALOACETATE TRANSAMINASE 1, ISOFORM B"/>
    <property type="match status" value="1"/>
</dbReference>
<dbReference type="NCBIfam" id="NF006719">
    <property type="entry name" value="PRK09257.1"/>
    <property type="match status" value="1"/>
</dbReference>
<name>A0A8X6XHP3_9ARAC</name>
<dbReference type="InterPro" id="IPR015421">
    <property type="entry name" value="PyrdxlP-dep_Trfase_major"/>
</dbReference>
<feature type="domain" description="Aminotransferase class I/classII large" evidence="8">
    <location>
        <begin position="29"/>
        <end position="397"/>
    </location>
</feature>
<evidence type="ECO:0000256" key="5">
    <source>
        <dbReference type="ARBA" id="ARBA00022679"/>
    </source>
</evidence>
<dbReference type="InterPro" id="IPR015422">
    <property type="entry name" value="PyrdxlP-dep_Trfase_small"/>
</dbReference>
<dbReference type="InterPro" id="IPR004839">
    <property type="entry name" value="Aminotransferase_I/II_large"/>
</dbReference>
<dbReference type="InterPro" id="IPR004838">
    <property type="entry name" value="NHTrfase_class1_PyrdxlP-BS"/>
</dbReference>
<dbReference type="EMBL" id="BMAV01009505">
    <property type="protein sequence ID" value="GFY53810.1"/>
    <property type="molecule type" value="Genomic_DNA"/>
</dbReference>
<reference evidence="9" key="1">
    <citation type="submission" date="2020-08" db="EMBL/GenBank/DDBJ databases">
        <title>Multicomponent nature underlies the extraordinary mechanical properties of spider dragline silk.</title>
        <authorList>
            <person name="Kono N."/>
            <person name="Nakamura H."/>
            <person name="Mori M."/>
            <person name="Yoshida Y."/>
            <person name="Ohtoshi R."/>
            <person name="Malay A.D."/>
            <person name="Moran D.A.P."/>
            <person name="Tomita M."/>
            <person name="Numata K."/>
            <person name="Arakawa K."/>
        </authorList>
    </citation>
    <scope>NUCLEOTIDE SEQUENCE</scope>
</reference>
<dbReference type="InterPro" id="IPR015424">
    <property type="entry name" value="PyrdxlP-dep_Trfase"/>
</dbReference>
<dbReference type="Gene3D" id="3.90.1150.10">
    <property type="entry name" value="Aspartate Aminotransferase, domain 1"/>
    <property type="match status" value="1"/>
</dbReference>
<keyword evidence="5 7" id="KW-0808">Transferase</keyword>
<evidence type="ECO:0000313" key="9">
    <source>
        <dbReference type="EMBL" id="GFY53810.1"/>
    </source>
</evidence>
<evidence type="ECO:0000256" key="7">
    <source>
        <dbReference type="RuleBase" id="RU000480"/>
    </source>
</evidence>
<dbReference type="FunFam" id="3.90.1150.10:FF:000001">
    <property type="entry name" value="Aspartate aminotransferase"/>
    <property type="match status" value="1"/>
</dbReference>
<gene>
    <name evidence="9" type="primary">GOT1</name>
    <name evidence="9" type="ORF">TNIN_229981</name>
</gene>
<dbReference type="PANTHER" id="PTHR11879">
    <property type="entry name" value="ASPARTATE AMINOTRANSFERASE"/>
    <property type="match status" value="1"/>
</dbReference>
<dbReference type="SUPFAM" id="SSF53383">
    <property type="entry name" value="PLP-dependent transferases"/>
    <property type="match status" value="1"/>
</dbReference>
<comment type="cofactor">
    <cofactor evidence="1">
        <name>pyridoxal 5'-phosphate</name>
        <dbReference type="ChEBI" id="CHEBI:597326"/>
    </cofactor>
</comment>
<evidence type="ECO:0000313" key="10">
    <source>
        <dbReference type="Proteomes" id="UP000886998"/>
    </source>
</evidence>
<comment type="catalytic activity">
    <reaction evidence="7">
        <text>L-aspartate + 2-oxoglutarate = oxaloacetate + L-glutamate</text>
        <dbReference type="Rhea" id="RHEA:21824"/>
        <dbReference type="ChEBI" id="CHEBI:16452"/>
        <dbReference type="ChEBI" id="CHEBI:16810"/>
        <dbReference type="ChEBI" id="CHEBI:29985"/>
        <dbReference type="ChEBI" id="CHEBI:29991"/>
        <dbReference type="EC" id="2.6.1.1"/>
    </reaction>
</comment>
<comment type="subunit">
    <text evidence="3 7">Homodimer.</text>
</comment>
<dbReference type="CDD" id="cd00609">
    <property type="entry name" value="AAT_like"/>
    <property type="match status" value="1"/>
</dbReference>
<dbReference type="Gene3D" id="3.40.640.10">
    <property type="entry name" value="Type I PLP-dependent aspartate aminotransferase-like (Major domain)"/>
    <property type="match status" value="1"/>
</dbReference>
<dbReference type="GO" id="GO:0004069">
    <property type="term" value="F:L-aspartate:2-oxoglutarate aminotransferase activity"/>
    <property type="evidence" value="ECO:0007669"/>
    <property type="project" value="UniProtKB-EC"/>
</dbReference>
<dbReference type="OrthoDB" id="6752799at2759"/>
<dbReference type="PRINTS" id="PR00799">
    <property type="entry name" value="TRANSAMINASE"/>
</dbReference>